<proteinExistence type="predicted"/>
<dbReference type="EMBL" id="ACFY01000154">
    <property type="protein sequence ID" value="EEG92395.1"/>
    <property type="molecule type" value="Genomic_DNA"/>
</dbReference>
<organism evidence="2 3">
    <name type="scientific">Roseburia inulinivorans DSM 16841</name>
    <dbReference type="NCBI Taxonomy" id="622312"/>
    <lineage>
        <taxon>Bacteria</taxon>
        <taxon>Bacillati</taxon>
        <taxon>Bacillota</taxon>
        <taxon>Clostridia</taxon>
        <taxon>Lachnospirales</taxon>
        <taxon>Lachnospiraceae</taxon>
        <taxon>Roseburia</taxon>
    </lineage>
</organism>
<evidence type="ECO:0000313" key="3">
    <source>
        <dbReference type="Proteomes" id="UP000003561"/>
    </source>
</evidence>
<accession>C0FY61</accession>
<reference evidence="2 3" key="1">
    <citation type="submission" date="2009-02" db="EMBL/GenBank/DDBJ databases">
        <authorList>
            <person name="Fulton L."/>
            <person name="Clifton S."/>
            <person name="Fulton B."/>
            <person name="Xu J."/>
            <person name="Minx P."/>
            <person name="Pepin K.H."/>
            <person name="Johnson M."/>
            <person name="Bhonagiri V."/>
            <person name="Nash W.E."/>
            <person name="Mardis E.R."/>
            <person name="Wilson R.K."/>
        </authorList>
    </citation>
    <scope>NUCLEOTIDE SEQUENCE [LARGE SCALE GENOMIC DNA]</scope>
    <source>
        <strain evidence="2 3">DSM 16841</strain>
    </source>
</reference>
<dbReference type="Proteomes" id="UP000003561">
    <property type="component" value="Unassembled WGS sequence"/>
</dbReference>
<evidence type="ECO:0000256" key="1">
    <source>
        <dbReference type="SAM" id="MobiDB-lite"/>
    </source>
</evidence>
<comment type="caution">
    <text evidence="2">The sequence shown here is derived from an EMBL/GenBank/DDBJ whole genome shotgun (WGS) entry which is preliminary data.</text>
</comment>
<dbReference type="eggNOG" id="ENOG5032XUM">
    <property type="taxonomic scope" value="Bacteria"/>
</dbReference>
<reference evidence="2 3" key="2">
    <citation type="submission" date="2009-03" db="EMBL/GenBank/DDBJ databases">
        <title>Draft genome sequence of Roseburia inulinivorans (DSM 16841).</title>
        <authorList>
            <person name="Sudarsanam P."/>
            <person name="Ley R."/>
            <person name="Guruge J."/>
            <person name="Turnbaugh P.J."/>
            <person name="Mahowald M."/>
            <person name="Liep D."/>
            <person name="Gordon J."/>
        </authorList>
    </citation>
    <scope>NUCLEOTIDE SEQUENCE [LARGE SCALE GENOMIC DNA]</scope>
    <source>
        <strain evidence="2 3">DSM 16841</strain>
    </source>
</reference>
<dbReference type="AlphaFoldDB" id="C0FY61"/>
<name>C0FY61_9FIRM</name>
<protein>
    <submittedName>
        <fullName evidence="2">Uncharacterized protein</fullName>
    </submittedName>
</protein>
<evidence type="ECO:0000313" key="2">
    <source>
        <dbReference type="EMBL" id="EEG92395.1"/>
    </source>
</evidence>
<sequence length="212" mass="24051">MQRIGEVILMQINLNILTENNHSSLLSKNVPTADNALLQYMQKVTQGTNNADTEDKKQQKLQHIVNKLKHGKKLTAQEMEFLRMNYPDEYQHALRIQKMAEMLENQLKHAKSKQEADSYIAAALNGIPDDDPDKECLVAAFNEISKEFHHSSAYHRLPDTPEEVKKQRKHNGDNGFERKADDDSGSDNSGDLMSWTPLQDIIDAAPTLELKG</sequence>
<feature type="region of interest" description="Disordered" evidence="1">
    <location>
        <begin position="152"/>
        <end position="198"/>
    </location>
</feature>
<feature type="compositionally biased region" description="Basic and acidic residues" evidence="1">
    <location>
        <begin position="152"/>
        <end position="182"/>
    </location>
</feature>
<gene>
    <name evidence="2" type="ORF">ROSEINA2194_03700</name>
</gene>